<proteinExistence type="predicted"/>
<organism evidence="6 7">
    <name type="scientific">Phytophthora cactorum</name>
    <dbReference type="NCBI Taxonomy" id="29920"/>
    <lineage>
        <taxon>Eukaryota</taxon>
        <taxon>Sar</taxon>
        <taxon>Stramenopiles</taxon>
        <taxon>Oomycota</taxon>
        <taxon>Peronosporomycetes</taxon>
        <taxon>Peronosporales</taxon>
        <taxon>Peronosporaceae</taxon>
        <taxon>Phytophthora</taxon>
    </lineage>
</organism>
<keyword evidence="7" id="KW-1185">Reference proteome</keyword>
<dbReference type="Proteomes" id="UP000735874">
    <property type="component" value="Unassembled WGS sequence"/>
</dbReference>
<dbReference type="EMBL" id="RCMK01000014">
    <property type="protein sequence ID" value="KAG2954402.1"/>
    <property type="molecule type" value="Genomic_DNA"/>
</dbReference>
<dbReference type="AlphaFoldDB" id="A0A329SVC3"/>
<protein>
    <submittedName>
        <fullName evidence="6">Uncharacterized protein</fullName>
    </submittedName>
</protein>
<evidence type="ECO:0000313" key="5">
    <source>
        <dbReference type="EMBL" id="KAG3226792.1"/>
    </source>
</evidence>
<dbReference type="EMBL" id="MJFZ01000057">
    <property type="protein sequence ID" value="RAW39916.1"/>
    <property type="molecule type" value="Genomic_DNA"/>
</dbReference>
<dbReference type="Proteomes" id="UP000697107">
    <property type="component" value="Unassembled WGS sequence"/>
</dbReference>
<sequence>MGHSRRTKLGGNDRVSDVAAHVAAASFTGRDGEHGAFTFTRDTDASGKCIARDGTDARPFMVGATTESLLRSVKRDASSVILHVDATFQLEQVSYAVIVCGLSGGPRRFHLLALFITSQLEERHFVDASAALRTVYAQVTGERMNVHYVMADADRAQFNAVKSVFGIDCTYTYLMCFYYVIAKVRLSLKERTRALHGA</sequence>
<accession>A0A329SVC3</accession>
<evidence type="ECO:0000313" key="2">
    <source>
        <dbReference type="EMBL" id="KAG2943135.1"/>
    </source>
</evidence>
<reference evidence="6 7" key="1">
    <citation type="submission" date="2018-01" db="EMBL/GenBank/DDBJ databases">
        <title>Draft genome of the strawberry crown rot pathogen Phytophthora cactorum.</title>
        <authorList>
            <person name="Armitage A.D."/>
            <person name="Lysoe E."/>
            <person name="Nellist C.F."/>
            <person name="Harrison R.J."/>
            <person name="Brurberg M.B."/>
        </authorList>
    </citation>
    <scope>NUCLEOTIDE SEQUENCE [LARGE SCALE GENOMIC DNA]</scope>
    <source>
        <strain evidence="6 7">10300</strain>
    </source>
</reference>
<dbReference type="EMBL" id="RCMV01000049">
    <property type="protein sequence ID" value="KAG3226792.1"/>
    <property type="molecule type" value="Genomic_DNA"/>
</dbReference>
<evidence type="ECO:0000313" key="7">
    <source>
        <dbReference type="Proteomes" id="UP000251314"/>
    </source>
</evidence>
<name>A0A329SVC3_9STRA</name>
<dbReference type="EMBL" id="RCML01000066">
    <property type="protein sequence ID" value="KAG2993936.1"/>
    <property type="molecule type" value="Genomic_DNA"/>
</dbReference>
<dbReference type="EMBL" id="RCMI01000012">
    <property type="protein sequence ID" value="KAG2943135.1"/>
    <property type="molecule type" value="Genomic_DNA"/>
</dbReference>
<dbReference type="Proteomes" id="UP000251314">
    <property type="component" value="Unassembled WGS sequence"/>
</dbReference>
<comment type="caution">
    <text evidence="6">The sequence shown here is derived from an EMBL/GenBank/DDBJ whole genome shotgun (WGS) entry which is preliminary data.</text>
</comment>
<dbReference type="EMBL" id="RCMG01000007">
    <property type="protein sequence ID" value="KAG2868840.1"/>
    <property type="molecule type" value="Genomic_DNA"/>
</dbReference>
<dbReference type="Proteomes" id="UP000736787">
    <property type="component" value="Unassembled WGS sequence"/>
</dbReference>
<reference evidence="1" key="2">
    <citation type="submission" date="2018-10" db="EMBL/GenBank/DDBJ databases">
        <title>Effector identification in a new, highly contiguous assembly of the strawberry crown rot pathogen Phytophthora cactorum.</title>
        <authorList>
            <person name="Armitage A.D."/>
            <person name="Nellist C.F."/>
            <person name="Bates H."/>
            <person name="Vickerstaff R.J."/>
            <person name="Harrison R.J."/>
        </authorList>
    </citation>
    <scope>NUCLEOTIDE SEQUENCE</scope>
    <source>
        <strain evidence="1">15-7</strain>
        <strain evidence="2">4032</strain>
        <strain evidence="3">4040</strain>
        <strain evidence="4">P415</strain>
        <strain evidence="5">P421</strain>
    </source>
</reference>
<dbReference type="VEuPathDB" id="FungiDB:PC110_g3900"/>
<dbReference type="Proteomes" id="UP000760860">
    <property type="component" value="Unassembled WGS sequence"/>
</dbReference>
<evidence type="ECO:0000313" key="1">
    <source>
        <dbReference type="EMBL" id="KAG2868840.1"/>
    </source>
</evidence>
<dbReference type="Proteomes" id="UP000774804">
    <property type="component" value="Unassembled WGS sequence"/>
</dbReference>
<evidence type="ECO:0000313" key="3">
    <source>
        <dbReference type="EMBL" id="KAG2954402.1"/>
    </source>
</evidence>
<dbReference type="OrthoDB" id="128912at2759"/>
<evidence type="ECO:0000313" key="4">
    <source>
        <dbReference type="EMBL" id="KAG2993936.1"/>
    </source>
</evidence>
<evidence type="ECO:0000313" key="6">
    <source>
        <dbReference type="EMBL" id="RAW39916.1"/>
    </source>
</evidence>
<gene>
    <name evidence="6" type="ORF">PC110_g3900</name>
    <name evidence="1" type="ORF">PC113_g745</name>
    <name evidence="2" type="ORF">PC115_g1063</name>
    <name evidence="3" type="ORF">PC117_g1288</name>
    <name evidence="4" type="ORF">PC118_g3777</name>
    <name evidence="5" type="ORF">PC129_g2649</name>
</gene>